<evidence type="ECO:0000313" key="2">
    <source>
        <dbReference type="Proteomes" id="UP000688947"/>
    </source>
</evidence>
<evidence type="ECO:0000313" key="1">
    <source>
        <dbReference type="EMBL" id="KAG6968330.1"/>
    </source>
</evidence>
<organism evidence="1 2">
    <name type="scientific">Phytophthora cactorum</name>
    <dbReference type="NCBI Taxonomy" id="29920"/>
    <lineage>
        <taxon>Eukaryota</taxon>
        <taxon>Sar</taxon>
        <taxon>Stramenopiles</taxon>
        <taxon>Oomycota</taxon>
        <taxon>Peronosporomycetes</taxon>
        <taxon>Peronosporales</taxon>
        <taxon>Peronosporaceae</taxon>
        <taxon>Phytophthora</taxon>
    </lineage>
</organism>
<protein>
    <submittedName>
        <fullName evidence="1">Uncharacterized protein</fullName>
    </submittedName>
</protein>
<comment type="caution">
    <text evidence="1">The sequence shown here is derived from an EMBL/GenBank/DDBJ whole genome shotgun (WGS) entry which is preliminary data.</text>
</comment>
<reference evidence="1" key="1">
    <citation type="submission" date="2021-01" db="EMBL/GenBank/DDBJ databases">
        <title>Phytophthora aleatoria, a newly-described species from Pinus radiata is distinct from Phytophthora cactorum isolates based on comparative genomics.</title>
        <authorList>
            <person name="Mcdougal R."/>
            <person name="Panda P."/>
            <person name="Williams N."/>
            <person name="Studholme D.J."/>
        </authorList>
    </citation>
    <scope>NUCLEOTIDE SEQUENCE</scope>
    <source>
        <strain evidence="1">NZFS 3830</strain>
    </source>
</reference>
<proteinExistence type="predicted"/>
<accession>A0A8T1URN9</accession>
<name>A0A8T1URN9_9STRA</name>
<sequence length="55" mass="6290">MESAFSRQYIARETQNSSETISVWMPKPSTRCTICVGHTFVVPFNIHAKYSLLLL</sequence>
<gene>
    <name evidence="1" type="ORF">JG687_00003818</name>
</gene>
<dbReference type="EMBL" id="JAENGZ010000122">
    <property type="protein sequence ID" value="KAG6968330.1"/>
    <property type="molecule type" value="Genomic_DNA"/>
</dbReference>
<dbReference type="Proteomes" id="UP000688947">
    <property type="component" value="Unassembled WGS sequence"/>
</dbReference>
<dbReference type="AlphaFoldDB" id="A0A8T1URN9"/>